<sequence>MITIICGDDIVKSREALVNLKKVYKEKSYELIDIDSNSVDDLRKNILERASLFSQKRLFFIHGVLSKKGNRDVVHQLDTQDNPILIWEDKYSDKDIKKNFPKAKVLVFKLPQTIWKLLDNIYPRNLHTVILLTRSIIDSVDENMLLYMLQKRTKELILVKSNSKHIVKLAPWQITKLSSQTKKWDMNKLYKFYQKLFEIEKGTKSGSLPYSIYDALDILFCFYLQ</sequence>
<organism evidence="1 2">
    <name type="scientific">Candidatus Roizmanbacteria bacterium RIFCSPHIGHO2_02_FULL_37_24</name>
    <dbReference type="NCBI Taxonomy" id="1802037"/>
    <lineage>
        <taxon>Bacteria</taxon>
        <taxon>Candidatus Roizmaniibacteriota</taxon>
    </lineage>
</organism>
<evidence type="ECO:0000313" key="1">
    <source>
        <dbReference type="EMBL" id="OGK23072.1"/>
    </source>
</evidence>
<accession>A0A1F7GX58</accession>
<comment type="caution">
    <text evidence="1">The sequence shown here is derived from an EMBL/GenBank/DDBJ whole genome shotgun (WGS) entry which is preliminary data.</text>
</comment>
<dbReference type="EMBL" id="MFZM01000027">
    <property type="protein sequence ID" value="OGK23072.1"/>
    <property type="molecule type" value="Genomic_DNA"/>
</dbReference>
<dbReference type="AlphaFoldDB" id="A0A1F7GX58"/>
<evidence type="ECO:0000313" key="2">
    <source>
        <dbReference type="Proteomes" id="UP000177159"/>
    </source>
</evidence>
<dbReference type="Gene3D" id="1.20.272.10">
    <property type="match status" value="1"/>
</dbReference>
<gene>
    <name evidence="1" type="ORF">A3C24_01570</name>
</gene>
<proteinExistence type="predicted"/>
<dbReference type="SUPFAM" id="SSF48019">
    <property type="entry name" value="post-AAA+ oligomerization domain-like"/>
    <property type="match status" value="1"/>
</dbReference>
<evidence type="ECO:0008006" key="3">
    <source>
        <dbReference type="Google" id="ProtNLM"/>
    </source>
</evidence>
<name>A0A1F7GX58_9BACT</name>
<dbReference type="GO" id="GO:0006260">
    <property type="term" value="P:DNA replication"/>
    <property type="evidence" value="ECO:0007669"/>
    <property type="project" value="InterPro"/>
</dbReference>
<protein>
    <recommendedName>
        <fullName evidence="3">DNA polymerase III delta N-terminal domain-containing protein</fullName>
    </recommendedName>
</protein>
<dbReference type="InterPro" id="IPR008921">
    <property type="entry name" value="DNA_pol3_clamp-load_cplx_C"/>
</dbReference>
<dbReference type="GO" id="GO:0003677">
    <property type="term" value="F:DNA binding"/>
    <property type="evidence" value="ECO:0007669"/>
    <property type="project" value="InterPro"/>
</dbReference>
<dbReference type="Proteomes" id="UP000177159">
    <property type="component" value="Unassembled WGS sequence"/>
</dbReference>
<reference evidence="1 2" key="1">
    <citation type="journal article" date="2016" name="Nat. Commun.">
        <title>Thousands of microbial genomes shed light on interconnected biogeochemical processes in an aquifer system.</title>
        <authorList>
            <person name="Anantharaman K."/>
            <person name="Brown C.T."/>
            <person name="Hug L.A."/>
            <person name="Sharon I."/>
            <person name="Castelle C.J."/>
            <person name="Probst A.J."/>
            <person name="Thomas B.C."/>
            <person name="Singh A."/>
            <person name="Wilkins M.J."/>
            <person name="Karaoz U."/>
            <person name="Brodie E.L."/>
            <person name="Williams K.H."/>
            <person name="Hubbard S.S."/>
            <person name="Banfield J.F."/>
        </authorList>
    </citation>
    <scope>NUCLEOTIDE SEQUENCE [LARGE SCALE GENOMIC DNA]</scope>
</reference>